<name>A0ACB6RBT1_9PLEO</name>
<gene>
    <name evidence="1" type="ORF">BDR25DRAFT_339590</name>
</gene>
<evidence type="ECO:0000313" key="1">
    <source>
        <dbReference type="EMBL" id="KAF2476641.1"/>
    </source>
</evidence>
<dbReference type="Proteomes" id="UP000799755">
    <property type="component" value="Unassembled WGS sequence"/>
</dbReference>
<organism evidence="1 2">
    <name type="scientific">Lindgomyces ingoldianus</name>
    <dbReference type="NCBI Taxonomy" id="673940"/>
    <lineage>
        <taxon>Eukaryota</taxon>
        <taxon>Fungi</taxon>
        <taxon>Dikarya</taxon>
        <taxon>Ascomycota</taxon>
        <taxon>Pezizomycotina</taxon>
        <taxon>Dothideomycetes</taxon>
        <taxon>Pleosporomycetidae</taxon>
        <taxon>Pleosporales</taxon>
        <taxon>Lindgomycetaceae</taxon>
        <taxon>Lindgomyces</taxon>
    </lineage>
</organism>
<evidence type="ECO:0000313" key="2">
    <source>
        <dbReference type="Proteomes" id="UP000799755"/>
    </source>
</evidence>
<dbReference type="EMBL" id="MU003494">
    <property type="protein sequence ID" value="KAF2476641.1"/>
    <property type="molecule type" value="Genomic_DNA"/>
</dbReference>
<proteinExistence type="predicted"/>
<protein>
    <submittedName>
        <fullName evidence="1">Uncharacterized protein</fullName>
    </submittedName>
</protein>
<comment type="caution">
    <text evidence="1">The sequence shown here is derived from an EMBL/GenBank/DDBJ whole genome shotgun (WGS) entry which is preliminary data.</text>
</comment>
<accession>A0ACB6RBT1</accession>
<keyword evidence="2" id="KW-1185">Reference proteome</keyword>
<sequence length="267" mass="30138">MNSTTQHHLSRALLARLPPELCNEIYAHATNDNNPSTSFALPFKSKTFDFPRISKTIVSLKHHGNNGLLALHKYHFTEAREYYSWVMNHGVTLQITIKFTGNLLRFNMGDWTKKMSKHMEKLIKCYPFIPIIANWDVEILWHPEEKGFCEARNGVTASVVNSMLDCLFSFHDQKVGVRKGVLGVVLRINNTVAVSYMQYVKKFGLASFLRLSGLAAVERRMVVVAGKEVVRVVGRGGEGGLEVLIDEPETSANLWDEMVLALLTECK</sequence>
<reference evidence="1" key="1">
    <citation type="journal article" date="2020" name="Stud. Mycol.">
        <title>101 Dothideomycetes genomes: a test case for predicting lifestyles and emergence of pathogens.</title>
        <authorList>
            <person name="Haridas S."/>
            <person name="Albert R."/>
            <person name="Binder M."/>
            <person name="Bloem J."/>
            <person name="Labutti K."/>
            <person name="Salamov A."/>
            <person name="Andreopoulos B."/>
            <person name="Baker S."/>
            <person name="Barry K."/>
            <person name="Bills G."/>
            <person name="Bluhm B."/>
            <person name="Cannon C."/>
            <person name="Castanera R."/>
            <person name="Culley D."/>
            <person name="Daum C."/>
            <person name="Ezra D."/>
            <person name="Gonzalez J."/>
            <person name="Henrissat B."/>
            <person name="Kuo A."/>
            <person name="Liang C."/>
            <person name="Lipzen A."/>
            <person name="Lutzoni F."/>
            <person name="Magnuson J."/>
            <person name="Mondo S."/>
            <person name="Nolan M."/>
            <person name="Ohm R."/>
            <person name="Pangilinan J."/>
            <person name="Park H.-J."/>
            <person name="Ramirez L."/>
            <person name="Alfaro M."/>
            <person name="Sun H."/>
            <person name="Tritt A."/>
            <person name="Yoshinaga Y."/>
            <person name="Zwiers L.-H."/>
            <person name="Turgeon B."/>
            <person name="Goodwin S."/>
            <person name="Spatafora J."/>
            <person name="Crous P."/>
            <person name="Grigoriev I."/>
        </authorList>
    </citation>
    <scope>NUCLEOTIDE SEQUENCE</scope>
    <source>
        <strain evidence="1">ATCC 200398</strain>
    </source>
</reference>